<dbReference type="Proteomes" id="UP000229897">
    <property type="component" value="Chromosome"/>
</dbReference>
<sequence>MKTLALSAIGFYQRHLSPYKGFRCAYCAYTGNASCSALGARAIRRYGVWDGIGVLQGRLQKCGVAYRRYRTAVPPAPPRLLARPNQAGECDCSCDPSLGDACDTASYCVDAKDCWDGLRGRREPGRKKSSSTFRRGRTRITSAPDPDARAVPQVARRAAARAVRPGRSAHVNACRPIK</sequence>
<evidence type="ECO:0000256" key="1">
    <source>
        <dbReference type="SAM" id="MobiDB-lite"/>
    </source>
</evidence>
<dbReference type="OrthoDB" id="6629784at2"/>
<feature type="region of interest" description="Disordered" evidence="1">
    <location>
        <begin position="120"/>
        <end position="149"/>
    </location>
</feature>
<accession>A0A2D2DUW4</accession>
<organism evidence="2 3">
    <name type="scientific">Massilia violaceinigra</name>
    <dbReference type="NCBI Taxonomy" id="2045208"/>
    <lineage>
        <taxon>Bacteria</taxon>
        <taxon>Pseudomonadati</taxon>
        <taxon>Pseudomonadota</taxon>
        <taxon>Betaproteobacteria</taxon>
        <taxon>Burkholderiales</taxon>
        <taxon>Oxalobacteraceae</taxon>
        <taxon>Telluria group</taxon>
        <taxon>Massilia</taxon>
    </lineage>
</organism>
<dbReference type="Pfam" id="PF01809">
    <property type="entry name" value="YidD"/>
    <property type="match status" value="1"/>
</dbReference>
<evidence type="ECO:0008006" key="4">
    <source>
        <dbReference type="Google" id="ProtNLM"/>
    </source>
</evidence>
<dbReference type="AlphaFoldDB" id="A0A2D2DUW4"/>
<evidence type="ECO:0000313" key="3">
    <source>
        <dbReference type="Proteomes" id="UP000229897"/>
    </source>
</evidence>
<dbReference type="InterPro" id="IPR002696">
    <property type="entry name" value="Membr_insert_effic_factor_YidD"/>
</dbReference>
<protein>
    <recommendedName>
        <fullName evidence="4">Membrane protein insertion efficiency factor YidD</fullName>
    </recommendedName>
</protein>
<keyword evidence="3" id="KW-1185">Reference proteome</keyword>
<evidence type="ECO:0000313" key="2">
    <source>
        <dbReference type="EMBL" id="ATQ78761.1"/>
    </source>
</evidence>
<dbReference type="KEGG" id="mass:CR152_07315"/>
<proteinExistence type="predicted"/>
<name>A0A2D2DUW4_9BURK</name>
<reference evidence="2" key="1">
    <citation type="submission" date="2017-10" db="EMBL/GenBank/DDBJ databases">
        <title>Massilia psychrophilum sp. nov., a novel purple-pigmented bacterium isolated from Tianshan glacier, Xinjiang Municipality, China.</title>
        <authorList>
            <person name="Wang H."/>
        </authorList>
    </citation>
    <scope>NUCLEOTIDE SEQUENCE [LARGE SCALE GENOMIC DNA]</scope>
    <source>
        <strain evidence="2">B2</strain>
    </source>
</reference>
<feature type="compositionally biased region" description="Basic residues" evidence="1">
    <location>
        <begin position="124"/>
        <end position="138"/>
    </location>
</feature>
<gene>
    <name evidence="2" type="ORF">CR152_07315</name>
</gene>
<dbReference type="EMBL" id="CP024608">
    <property type="protein sequence ID" value="ATQ78761.1"/>
    <property type="molecule type" value="Genomic_DNA"/>
</dbReference>
<dbReference type="NCBIfam" id="TIGR00278">
    <property type="entry name" value="membrane protein insertion efficiency factor YidD"/>
    <property type="match status" value="1"/>
</dbReference>
<dbReference type="SMART" id="SM01234">
    <property type="entry name" value="Haemolytic"/>
    <property type="match status" value="1"/>
</dbReference>